<name>A0A4V4H5P5_MUSBA</name>
<gene>
    <name evidence="2" type="ORF">C4D60_Mb11t21930</name>
</gene>
<dbReference type="AlphaFoldDB" id="A0A4V4H5P5"/>
<comment type="caution">
    <text evidence="2">The sequence shown here is derived from an EMBL/GenBank/DDBJ whole genome shotgun (WGS) entry which is preliminary data.</text>
</comment>
<dbReference type="Proteomes" id="UP000317650">
    <property type="component" value="Chromosome 11"/>
</dbReference>
<dbReference type="EMBL" id="PYDT01000007">
    <property type="protein sequence ID" value="THU56886.1"/>
    <property type="molecule type" value="Genomic_DNA"/>
</dbReference>
<accession>A0A4V4H5P5</accession>
<protein>
    <submittedName>
        <fullName evidence="2">Uncharacterized protein</fullName>
    </submittedName>
</protein>
<evidence type="ECO:0000313" key="2">
    <source>
        <dbReference type="EMBL" id="THU56886.1"/>
    </source>
</evidence>
<feature type="region of interest" description="Disordered" evidence="1">
    <location>
        <begin position="30"/>
        <end position="76"/>
    </location>
</feature>
<sequence>MDGMHDLNGRVVVPVPVPEEAPLCRHNELRERERSGLKGRRREGGVPAIHRRSRLRGIHPSRADKTSRRGIGSPSGLIRIAVGRASTRHSASTTTVFGDDDDTIFSTMCLYFLHASTTQSIFLSESELALNPSKVNAWNDIQRTARLIPNEKAVDCCLTKDTTRIRANTHTHTHTNTIVNDSNRFLTTIKGTLI</sequence>
<feature type="compositionally biased region" description="Basic residues" evidence="1">
    <location>
        <begin position="49"/>
        <end position="59"/>
    </location>
</feature>
<proteinExistence type="predicted"/>
<keyword evidence="3" id="KW-1185">Reference proteome</keyword>
<evidence type="ECO:0000313" key="3">
    <source>
        <dbReference type="Proteomes" id="UP000317650"/>
    </source>
</evidence>
<reference evidence="2 3" key="1">
    <citation type="journal article" date="2019" name="Nat. Plants">
        <title>Genome sequencing of Musa balbisiana reveals subgenome evolution and function divergence in polyploid bananas.</title>
        <authorList>
            <person name="Yao X."/>
        </authorList>
    </citation>
    <scope>NUCLEOTIDE SEQUENCE [LARGE SCALE GENOMIC DNA]</scope>
    <source>
        <strain evidence="3">cv. DH-PKW</strain>
        <tissue evidence="2">Leaves</tissue>
    </source>
</reference>
<evidence type="ECO:0000256" key="1">
    <source>
        <dbReference type="SAM" id="MobiDB-lite"/>
    </source>
</evidence>
<organism evidence="2 3">
    <name type="scientific">Musa balbisiana</name>
    <name type="common">Banana</name>
    <dbReference type="NCBI Taxonomy" id="52838"/>
    <lineage>
        <taxon>Eukaryota</taxon>
        <taxon>Viridiplantae</taxon>
        <taxon>Streptophyta</taxon>
        <taxon>Embryophyta</taxon>
        <taxon>Tracheophyta</taxon>
        <taxon>Spermatophyta</taxon>
        <taxon>Magnoliopsida</taxon>
        <taxon>Liliopsida</taxon>
        <taxon>Zingiberales</taxon>
        <taxon>Musaceae</taxon>
        <taxon>Musa</taxon>
    </lineage>
</organism>